<evidence type="ECO:0000313" key="4">
    <source>
        <dbReference type="EMBL" id="ARU56545.1"/>
    </source>
</evidence>
<dbReference type="PROSITE" id="PS50005">
    <property type="entry name" value="TPR"/>
    <property type="match status" value="2"/>
</dbReference>
<dbReference type="InterPro" id="IPR052346">
    <property type="entry name" value="O-mannosyl-transferase_TMTC"/>
</dbReference>
<feature type="repeat" description="TPR" evidence="3">
    <location>
        <begin position="88"/>
        <end position="121"/>
    </location>
</feature>
<organism evidence="4 5">
    <name type="scientific">Oleiphilus messinensis</name>
    <dbReference type="NCBI Taxonomy" id="141451"/>
    <lineage>
        <taxon>Bacteria</taxon>
        <taxon>Pseudomonadati</taxon>
        <taxon>Pseudomonadota</taxon>
        <taxon>Gammaproteobacteria</taxon>
        <taxon>Oceanospirillales</taxon>
        <taxon>Oleiphilaceae</taxon>
        <taxon>Oleiphilus</taxon>
    </lineage>
</organism>
<keyword evidence="1" id="KW-0677">Repeat</keyword>
<dbReference type="PANTHER" id="PTHR44227:SF3">
    <property type="entry name" value="PROTEIN O-MANNOSYL-TRANSFERASE TMTC4"/>
    <property type="match status" value="1"/>
</dbReference>
<sequence>MNCKNRSDNMGLEKNVFLKRARLLVLTLVFAFISGCVSHTESPFTRKQDKEEALTSYIQLGLAYIERGDLVRARKHLNRALELDSESSGAHAALGLVLQREGEYRLAEEQFKKSLDNEPGFTRGRTYYAAFLYSQQRYQQAYDQFAIASEDTGFVSRDRVFSNMAQCALKLERADLAIAAYEKSLSLGAQDTAIFLQVAELLVQEGRFNEAQRYYNRFLNLVRTSPATHSAQSLSLGIQLAEHFQDAAAEKSYSGILRDLYADSLEYQQYRDRNDNE</sequence>
<dbReference type="SMART" id="SM00028">
    <property type="entry name" value="TPR"/>
    <property type="match status" value="4"/>
</dbReference>
<gene>
    <name evidence="4" type="ORF">OLMES_2485</name>
</gene>
<feature type="repeat" description="TPR" evidence="3">
    <location>
        <begin position="54"/>
        <end position="87"/>
    </location>
</feature>
<dbReference type="RefSeq" id="WP_087461517.1">
    <property type="nucleotide sequence ID" value="NZ_CP021425.1"/>
</dbReference>
<keyword evidence="2 3" id="KW-0802">TPR repeat</keyword>
<dbReference type="Gene3D" id="1.25.40.10">
    <property type="entry name" value="Tetratricopeptide repeat domain"/>
    <property type="match status" value="1"/>
</dbReference>
<dbReference type="OrthoDB" id="129043at2"/>
<dbReference type="InterPro" id="IPR019734">
    <property type="entry name" value="TPR_rpt"/>
</dbReference>
<dbReference type="EMBL" id="CP021425">
    <property type="protein sequence ID" value="ARU56545.1"/>
    <property type="molecule type" value="Genomic_DNA"/>
</dbReference>
<dbReference type="InterPro" id="IPR011990">
    <property type="entry name" value="TPR-like_helical_dom_sf"/>
</dbReference>
<reference evidence="4 5" key="1">
    <citation type="submission" date="2017-05" db="EMBL/GenBank/DDBJ databases">
        <title>Genomic insights into alkan degradation activity of Oleiphilus messinensis.</title>
        <authorList>
            <person name="Kozyavkin S.A."/>
            <person name="Slesarev A.I."/>
            <person name="Golyshin P.N."/>
            <person name="Korzhenkov A."/>
            <person name="Golyshina O.N."/>
            <person name="Toshchakov S.V."/>
        </authorList>
    </citation>
    <scope>NUCLEOTIDE SEQUENCE [LARGE SCALE GENOMIC DNA]</scope>
    <source>
        <strain evidence="4 5">ME102</strain>
    </source>
</reference>
<evidence type="ECO:0000256" key="1">
    <source>
        <dbReference type="ARBA" id="ARBA00022737"/>
    </source>
</evidence>
<dbReference type="Proteomes" id="UP000196027">
    <property type="component" value="Chromosome"/>
</dbReference>
<dbReference type="InterPro" id="IPR013360">
    <property type="entry name" value="Pilus_4_PilW"/>
</dbReference>
<dbReference type="Pfam" id="PF13181">
    <property type="entry name" value="TPR_8"/>
    <property type="match status" value="1"/>
</dbReference>
<protein>
    <submittedName>
        <fullName evidence="4">Type IV pilus biogenesis protein PilF (TPR repeat)</fullName>
    </submittedName>
</protein>
<name>A0A1Y0IAQ1_9GAMM</name>
<dbReference type="SUPFAM" id="SSF48452">
    <property type="entry name" value="TPR-like"/>
    <property type="match status" value="1"/>
</dbReference>
<dbReference type="PANTHER" id="PTHR44227">
    <property type="match status" value="1"/>
</dbReference>
<keyword evidence="5" id="KW-1185">Reference proteome</keyword>
<accession>A0A1Y0IAQ1</accession>
<dbReference type="KEGG" id="ome:OLMES_2485"/>
<evidence type="ECO:0000256" key="3">
    <source>
        <dbReference type="PROSITE-ProRule" id="PRU00339"/>
    </source>
</evidence>
<dbReference type="AlphaFoldDB" id="A0A1Y0IAQ1"/>
<evidence type="ECO:0000313" key="5">
    <source>
        <dbReference type="Proteomes" id="UP000196027"/>
    </source>
</evidence>
<dbReference type="Pfam" id="PF13414">
    <property type="entry name" value="TPR_11"/>
    <property type="match status" value="1"/>
</dbReference>
<dbReference type="NCBIfam" id="TIGR02521">
    <property type="entry name" value="type_IV_pilW"/>
    <property type="match status" value="1"/>
</dbReference>
<evidence type="ECO:0000256" key="2">
    <source>
        <dbReference type="ARBA" id="ARBA00022803"/>
    </source>
</evidence>
<proteinExistence type="predicted"/>